<accession>A0A5E8CM46</accession>
<proteinExistence type="predicted"/>
<dbReference type="Pfam" id="PF13639">
    <property type="entry name" value="zf-RING_2"/>
    <property type="match status" value="1"/>
</dbReference>
<dbReference type="Gene3D" id="3.30.40.10">
    <property type="entry name" value="Zinc/RING finger domain, C3HC4 (zinc finger)"/>
    <property type="match status" value="1"/>
</dbReference>
<dbReference type="PANTHER" id="PTHR22765">
    <property type="entry name" value="RING FINGER AND PROTEASE ASSOCIATED DOMAIN-CONTAINING"/>
    <property type="match status" value="1"/>
</dbReference>
<protein>
    <recommendedName>
        <fullName evidence="2">RING-type domain-containing protein</fullName>
    </recommendedName>
</protein>
<keyword evidence="1" id="KW-0472">Membrane</keyword>
<keyword evidence="1" id="KW-1133">Transmembrane helix</keyword>
<dbReference type="EMBL" id="CABVLZ010000004">
    <property type="protein sequence ID" value="VVU95362.1"/>
    <property type="molecule type" value="Genomic_DNA"/>
</dbReference>
<reference evidence="3" key="1">
    <citation type="submission" date="2019-09" db="EMBL/GenBank/DDBJ databases">
        <authorList>
            <person name="Needham M D."/>
        </authorList>
    </citation>
    <scope>NUCLEOTIDE SEQUENCE</scope>
</reference>
<keyword evidence="1" id="KW-0812">Transmembrane</keyword>
<feature type="transmembrane region" description="Helical" evidence="1">
    <location>
        <begin position="90"/>
        <end position="116"/>
    </location>
</feature>
<sequence>MEYRYRNYNNPIIYNFNKNPVIYAWVFLKLSLIAITFTQEISLFLISQLLIHGYLFLPHAEIYESFYLMLEMISGIAGSVNDYKSNMTKATAWISLIPVVLIWTCAIFLTITYSGVRNLEASNSSNKYNPDLAKIKSQKIDQSTCPICFEDCVEIGYHVCQNNHFFHKECIQKWFNTNQFANKCPVCRQ</sequence>
<evidence type="ECO:0000259" key="2">
    <source>
        <dbReference type="PROSITE" id="PS50089"/>
    </source>
</evidence>
<dbReference type="PROSITE" id="PS50089">
    <property type="entry name" value="ZF_RING_2"/>
    <property type="match status" value="1"/>
</dbReference>
<dbReference type="InterPro" id="IPR051826">
    <property type="entry name" value="E3_ubiquitin-ligase_domain"/>
</dbReference>
<dbReference type="AlphaFoldDB" id="A0A5E8CM46"/>
<evidence type="ECO:0000313" key="3">
    <source>
        <dbReference type="EMBL" id="VVU95362.1"/>
    </source>
</evidence>
<dbReference type="InterPro" id="IPR013083">
    <property type="entry name" value="Znf_RING/FYVE/PHD"/>
</dbReference>
<dbReference type="GO" id="GO:0006511">
    <property type="term" value="P:ubiquitin-dependent protein catabolic process"/>
    <property type="evidence" value="ECO:0007669"/>
    <property type="project" value="TreeGrafter"/>
</dbReference>
<organism evidence="3">
    <name type="scientific">seawater metagenome</name>
    <dbReference type="NCBI Taxonomy" id="1561972"/>
    <lineage>
        <taxon>unclassified sequences</taxon>
        <taxon>metagenomes</taxon>
        <taxon>ecological metagenomes</taxon>
    </lineage>
</organism>
<dbReference type="SUPFAM" id="SSF57850">
    <property type="entry name" value="RING/U-box"/>
    <property type="match status" value="1"/>
</dbReference>
<dbReference type="GO" id="GO:0061630">
    <property type="term" value="F:ubiquitin protein ligase activity"/>
    <property type="evidence" value="ECO:0007669"/>
    <property type="project" value="TreeGrafter"/>
</dbReference>
<gene>
    <name evidence="3" type="ORF">CPAV1605_1113</name>
</gene>
<dbReference type="InterPro" id="IPR001841">
    <property type="entry name" value="Znf_RING"/>
</dbReference>
<evidence type="ECO:0000256" key="1">
    <source>
        <dbReference type="SAM" id="Phobius"/>
    </source>
</evidence>
<name>A0A5E8CM46_9ZZZZ</name>
<feature type="transmembrane region" description="Helical" evidence="1">
    <location>
        <begin position="21"/>
        <end position="46"/>
    </location>
</feature>
<dbReference type="CDD" id="cd16448">
    <property type="entry name" value="RING-H2"/>
    <property type="match status" value="1"/>
</dbReference>
<feature type="domain" description="RING-type" evidence="2">
    <location>
        <begin position="145"/>
        <end position="188"/>
    </location>
</feature>